<dbReference type="InterPro" id="IPR007712">
    <property type="entry name" value="RelE/ParE_toxin"/>
</dbReference>
<protein>
    <submittedName>
        <fullName evidence="3">Type II toxin-antitoxin system RelE/ParE family toxin</fullName>
    </submittedName>
</protein>
<evidence type="ECO:0000256" key="2">
    <source>
        <dbReference type="ARBA" id="ARBA00022649"/>
    </source>
</evidence>
<evidence type="ECO:0000313" key="3">
    <source>
        <dbReference type="EMBL" id="MBF4554407.1"/>
    </source>
</evidence>
<comment type="similarity">
    <text evidence="1">Belongs to the RelE toxin family.</text>
</comment>
<dbReference type="PANTHER" id="PTHR35601">
    <property type="entry name" value="TOXIN RELE"/>
    <property type="match status" value="1"/>
</dbReference>
<sequence>MAWEIRFSPRASKSFKKLDMAERRRISKFLREVAVLEDPRSRGKAMTANKAGLWRWRVGDYRVVADIVDDRVVVVVVDVGHRSKIYVD</sequence>
<dbReference type="InterPro" id="IPR035093">
    <property type="entry name" value="RelE/ParE_toxin_dom_sf"/>
</dbReference>
<reference evidence="3 4" key="1">
    <citation type="submission" date="2020-10" db="EMBL/GenBank/DDBJ databases">
        <title>Novel species in genus Corynebacterium.</title>
        <authorList>
            <person name="Zhang G."/>
        </authorList>
    </citation>
    <scope>NUCLEOTIDE SEQUENCE [LARGE SCALE GENOMIC DNA]</scope>
    <source>
        <strain evidence="3 4">DSM 45110</strain>
    </source>
</reference>
<dbReference type="Pfam" id="PF05016">
    <property type="entry name" value="ParE_toxin"/>
    <property type="match status" value="1"/>
</dbReference>
<proteinExistence type="inferred from homology"/>
<evidence type="ECO:0000256" key="1">
    <source>
        <dbReference type="ARBA" id="ARBA00006226"/>
    </source>
</evidence>
<dbReference type="Gene3D" id="3.30.2310.20">
    <property type="entry name" value="RelE-like"/>
    <property type="match status" value="1"/>
</dbReference>
<name>A0ABR9ZLZ6_9CORY</name>
<keyword evidence="2" id="KW-1277">Toxin-antitoxin system</keyword>
<comment type="caution">
    <text evidence="3">The sequence shown here is derived from an EMBL/GenBank/DDBJ whole genome shotgun (WGS) entry which is preliminary data.</text>
</comment>
<dbReference type="NCBIfam" id="TIGR02385">
    <property type="entry name" value="RelE_StbE"/>
    <property type="match status" value="1"/>
</dbReference>
<dbReference type="EMBL" id="JADKMY010000005">
    <property type="protein sequence ID" value="MBF4554407.1"/>
    <property type="molecule type" value="Genomic_DNA"/>
</dbReference>
<dbReference type="SUPFAM" id="SSF143011">
    <property type="entry name" value="RelE-like"/>
    <property type="match status" value="1"/>
</dbReference>
<evidence type="ECO:0000313" key="4">
    <source>
        <dbReference type="Proteomes" id="UP000635902"/>
    </source>
</evidence>
<dbReference type="PANTHER" id="PTHR35601:SF1">
    <property type="entry name" value="TOXIN RELE"/>
    <property type="match status" value="1"/>
</dbReference>
<gene>
    <name evidence="3" type="ORF">IRY30_10025</name>
</gene>
<dbReference type="Proteomes" id="UP000635902">
    <property type="component" value="Unassembled WGS sequence"/>
</dbReference>
<keyword evidence="4" id="KW-1185">Reference proteome</keyword>
<organism evidence="3 4">
    <name type="scientific">Corynebacterium suicordis DSM 45110</name>
    <dbReference type="NCBI Taxonomy" id="1121369"/>
    <lineage>
        <taxon>Bacteria</taxon>
        <taxon>Bacillati</taxon>
        <taxon>Actinomycetota</taxon>
        <taxon>Actinomycetes</taxon>
        <taxon>Mycobacteriales</taxon>
        <taxon>Corynebacteriaceae</taxon>
        <taxon>Corynebacterium</taxon>
    </lineage>
</organism>
<accession>A0ABR9ZLZ6</accession>